<reference evidence="2 3" key="1">
    <citation type="submission" date="2017-01" db="EMBL/GenBank/DDBJ databases">
        <title>Complete genome of Tateyamaria omphalii DOK1-4 isolated from seawater in Dokdo.</title>
        <authorList>
            <person name="Kim J.H."/>
            <person name="Chi W.-J."/>
        </authorList>
    </citation>
    <scope>NUCLEOTIDE SEQUENCE [LARGE SCALE GENOMIC DNA]</scope>
    <source>
        <strain evidence="2 3">DOK1-4</strain>
    </source>
</reference>
<accession>A0A1P8MRX3</accession>
<dbReference type="Proteomes" id="UP000186336">
    <property type="component" value="Chromosome"/>
</dbReference>
<gene>
    <name evidence="2" type="ORF">BWR18_03140</name>
</gene>
<dbReference type="PROSITE" id="PS51186">
    <property type="entry name" value="GNAT"/>
    <property type="match status" value="1"/>
</dbReference>
<protein>
    <recommendedName>
        <fullName evidence="1">N-acetyltransferase domain-containing protein</fullName>
    </recommendedName>
</protein>
<dbReference type="RefSeq" id="WP_076626665.1">
    <property type="nucleotide sequence ID" value="NZ_CP019312.1"/>
</dbReference>
<dbReference type="SUPFAM" id="SSF55729">
    <property type="entry name" value="Acyl-CoA N-acyltransferases (Nat)"/>
    <property type="match status" value="1"/>
</dbReference>
<organism evidence="2 3">
    <name type="scientific">Tateyamaria omphalii</name>
    <dbReference type="NCBI Taxonomy" id="299262"/>
    <lineage>
        <taxon>Bacteria</taxon>
        <taxon>Pseudomonadati</taxon>
        <taxon>Pseudomonadota</taxon>
        <taxon>Alphaproteobacteria</taxon>
        <taxon>Rhodobacterales</taxon>
        <taxon>Roseobacteraceae</taxon>
        <taxon>Tateyamaria</taxon>
    </lineage>
</organism>
<dbReference type="Gene3D" id="3.40.630.30">
    <property type="match status" value="1"/>
</dbReference>
<dbReference type="InterPro" id="IPR050276">
    <property type="entry name" value="MshD_Acetyltransferase"/>
</dbReference>
<evidence type="ECO:0000259" key="1">
    <source>
        <dbReference type="PROSITE" id="PS51186"/>
    </source>
</evidence>
<dbReference type="EMBL" id="CP019312">
    <property type="protein sequence ID" value="APX10798.1"/>
    <property type="molecule type" value="Genomic_DNA"/>
</dbReference>
<feature type="domain" description="N-acetyltransferase" evidence="1">
    <location>
        <begin position="2"/>
        <end position="159"/>
    </location>
</feature>
<dbReference type="PANTHER" id="PTHR43617">
    <property type="entry name" value="L-AMINO ACID N-ACETYLTRANSFERASE"/>
    <property type="match status" value="1"/>
</dbReference>
<name>A0A1P8MRX3_9RHOB</name>
<evidence type="ECO:0000313" key="3">
    <source>
        <dbReference type="Proteomes" id="UP000186336"/>
    </source>
</evidence>
<dbReference type="AlphaFoldDB" id="A0A1P8MRX3"/>
<dbReference type="PANTHER" id="PTHR43617:SF20">
    <property type="entry name" value="N-ALPHA-ACETYLTRANSFERASE RIMI"/>
    <property type="match status" value="1"/>
</dbReference>
<sequence length="164" mass="18226">MFLYRTLTAADASAWLAMRIEGARVAPDGFLVTLDEVREMDEARAQTALEFGGLRGVFEGETLVGFCGYRPQRLRRIRHRAELGPFYVTPSRQGSGAAQVMMQGVLAEARAGGVEQIELTVAPDNARAIAFYKRQGFQKYGVRPDAIREGGVPESELLYLRWVN</sequence>
<dbReference type="OrthoDB" id="9788300at2"/>
<dbReference type="Pfam" id="PF00583">
    <property type="entry name" value="Acetyltransf_1"/>
    <property type="match status" value="1"/>
</dbReference>
<dbReference type="CDD" id="cd04301">
    <property type="entry name" value="NAT_SF"/>
    <property type="match status" value="1"/>
</dbReference>
<keyword evidence="3" id="KW-1185">Reference proteome</keyword>
<dbReference type="KEGG" id="tom:BWR18_03140"/>
<proteinExistence type="predicted"/>
<dbReference type="InterPro" id="IPR016181">
    <property type="entry name" value="Acyl_CoA_acyltransferase"/>
</dbReference>
<evidence type="ECO:0000313" key="2">
    <source>
        <dbReference type="EMBL" id="APX10798.1"/>
    </source>
</evidence>
<dbReference type="GO" id="GO:0008999">
    <property type="term" value="F:protein-N-terminal-alanine acetyltransferase activity"/>
    <property type="evidence" value="ECO:0007669"/>
    <property type="project" value="TreeGrafter"/>
</dbReference>
<dbReference type="InterPro" id="IPR000182">
    <property type="entry name" value="GNAT_dom"/>
</dbReference>